<proteinExistence type="predicted"/>
<name>A0ACD3ALB6_9AGAR</name>
<dbReference type="EMBL" id="ML208408">
    <property type="protein sequence ID" value="TFK66331.1"/>
    <property type="molecule type" value="Genomic_DNA"/>
</dbReference>
<keyword evidence="2" id="KW-1185">Reference proteome</keyword>
<accession>A0ACD3ALB6</accession>
<protein>
    <submittedName>
        <fullName evidence="1">Uncharacterized protein</fullName>
    </submittedName>
</protein>
<organism evidence="1 2">
    <name type="scientific">Pluteus cervinus</name>
    <dbReference type="NCBI Taxonomy" id="181527"/>
    <lineage>
        <taxon>Eukaryota</taxon>
        <taxon>Fungi</taxon>
        <taxon>Dikarya</taxon>
        <taxon>Basidiomycota</taxon>
        <taxon>Agaricomycotina</taxon>
        <taxon>Agaricomycetes</taxon>
        <taxon>Agaricomycetidae</taxon>
        <taxon>Agaricales</taxon>
        <taxon>Pluteineae</taxon>
        <taxon>Pluteaceae</taxon>
        <taxon>Pluteus</taxon>
    </lineage>
</organism>
<reference evidence="1 2" key="1">
    <citation type="journal article" date="2019" name="Nat. Ecol. Evol.">
        <title>Megaphylogeny resolves global patterns of mushroom evolution.</title>
        <authorList>
            <person name="Varga T."/>
            <person name="Krizsan K."/>
            <person name="Foldi C."/>
            <person name="Dima B."/>
            <person name="Sanchez-Garcia M."/>
            <person name="Sanchez-Ramirez S."/>
            <person name="Szollosi G.J."/>
            <person name="Szarkandi J.G."/>
            <person name="Papp V."/>
            <person name="Albert L."/>
            <person name="Andreopoulos W."/>
            <person name="Angelini C."/>
            <person name="Antonin V."/>
            <person name="Barry K.W."/>
            <person name="Bougher N.L."/>
            <person name="Buchanan P."/>
            <person name="Buyck B."/>
            <person name="Bense V."/>
            <person name="Catcheside P."/>
            <person name="Chovatia M."/>
            <person name="Cooper J."/>
            <person name="Damon W."/>
            <person name="Desjardin D."/>
            <person name="Finy P."/>
            <person name="Geml J."/>
            <person name="Haridas S."/>
            <person name="Hughes K."/>
            <person name="Justo A."/>
            <person name="Karasinski D."/>
            <person name="Kautmanova I."/>
            <person name="Kiss B."/>
            <person name="Kocsube S."/>
            <person name="Kotiranta H."/>
            <person name="LaButti K.M."/>
            <person name="Lechner B.E."/>
            <person name="Liimatainen K."/>
            <person name="Lipzen A."/>
            <person name="Lukacs Z."/>
            <person name="Mihaltcheva S."/>
            <person name="Morgado L.N."/>
            <person name="Niskanen T."/>
            <person name="Noordeloos M.E."/>
            <person name="Ohm R.A."/>
            <person name="Ortiz-Santana B."/>
            <person name="Ovrebo C."/>
            <person name="Racz N."/>
            <person name="Riley R."/>
            <person name="Savchenko A."/>
            <person name="Shiryaev A."/>
            <person name="Soop K."/>
            <person name="Spirin V."/>
            <person name="Szebenyi C."/>
            <person name="Tomsovsky M."/>
            <person name="Tulloss R.E."/>
            <person name="Uehling J."/>
            <person name="Grigoriev I.V."/>
            <person name="Vagvolgyi C."/>
            <person name="Papp T."/>
            <person name="Martin F.M."/>
            <person name="Miettinen O."/>
            <person name="Hibbett D.S."/>
            <person name="Nagy L.G."/>
        </authorList>
    </citation>
    <scope>NUCLEOTIDE SEQUENCE [LARGE SCALE GENOMIC DNA]</scope>
    <source>
        <strain evidence="1 2">NL-1719</strain>
    </source>
</reference>
<evidence type="ECO:0000313" key="2">
    <source>
        <dbReference type="Proteomes" id="UP000308600"/>
    </source>
</evidence>
<gene>
    <name evidence="1" type="ORF">BDN72DRAFT_153405</name>
</gene>
<evidence type="ECO:0000313" key="1">
    <source>
        <dbReference type="EMBL" id="TFK66331.1"/>
    </source>
</evidence>
<sequence>MAFNSNWAPPPAVDVTDALNFIDAVRTRCPPIIYDQFLDLMRIFRSREIDANEVVEQIVQLFDGCGQTDLVRQFTIFVPPGQAQRLEYDEYIDPHTKAKLIQITTPEGTRIARKVPYAEGNGM</sequence>
<dbReference type="Proteomes" id="UP000308600">
    <property type="component" value="Unassembled WGS sequence"/>
</dbReference>